<dbReference type="SMART" id="SM00331">
    <property type="entry name" value="PP2C_SIG"/>
    <property type="match status" value="1"/>
</dbReference>
<dbReference type="GO" id="GO:0009738">
    <property type="term" value="P:abscisic acid-activated signaling pathway"/>
    <property type="evidence" value="ECO:0007669"/>
    <property type="project" value="UniProtKB-ARBA"/>
</dbReference>
<evidence type="ECO:0000256" key="12">
    <source>
        <dbReference type="RuleBase" id="RU003465"/>
    </source>
</evidence>
<dbReference type="SUPFAM" id="SSF81606">
    <property type="entry name" value="PP2C-like"/>
    <property type="match status" value="1"/>
</dbReference>
<reference evidence="17" key="3">
    <citation type="journal article" date="2020" name="Plant J.">
        <title>Transposons played a major role in the diversification between the closely related almond and peach genomes: results from the almond genome sequence.</title>
        <authorList>
            <person name="Alioto T."/>
            <person name="Alexiou K.G."/>
            <person name="Bardil A."/>
            <person name="Barteri F."/>
            <person name="Castanera R."/>
            <person name="Cruz F."/>
            <person name="Dhingra A."/>
            <person name="Duval H."/>
            <person name="Fernandez I Marti A."/>
            <person name="Frias L."/>
            <person name="Galan B."/>
            <person name="Garcia J.L."/>
            <person name="Howad W."/>
            <person name="Gomez-Garrido J."/>
            <person name="Gut M."/>
            <person name="Julca I."/>
            <person name="Morata J."/>
            <person name="Puigdomenech P."/>
            <person name="Ribeca P."/>
            <person name="Rubio Cabetas M.J."/>
            <person name="Vlasova A."/>
            <person name="Wirthensohn M."/>
            <person name="Garcia-Mas J."/>
            <person name="Gabaldon T."/>
            <person name="Casacuberta J.M."/>
            <person name="Arus P."/>
        </authorList>
    </citation>
    <scope>NUCLEOTIDE SEQUENCE [LARGE SCALE GENOMIC DNA]</scope>
    <source>
        <strain evidence="17">cv. Texas</strain>
    </source>
</reference>
<dbReference type="Proteomes" id="UP001054821">
    <property type="component" value="Chromosome 6"/>
</dbReference>
<evidence type="ECO:0000313" key="18">
    <source>
        <dbReference type="Proteomes" id="UP001054821"/>
    </source>
</evidence>
<evidence type="ECO:0000256" key="7">
    <source>
        <dbReference type="ARBA" id="ARBA00022842"/>
    </source>
</evidence>
<dbReference type="PANTHER" id="PTHR47992">
    <property type="entry name" value="PROTEIN PHOSPHATASE"/>
    <property type="match status" value="1"/>
</dbReference>
<dbReference type="Proteomes" id="UP000327085">
    <property type="component" value="Chromosome 6"/>
</dbReference>
<dbReference type="PROSITE" id="PS51746">
    <property type="entry name" value="PPM_2"/>
    <property type="match status" value="1"/>
</dbReference>
<evidence type="ECO:0000259" key="13">
    <source>
        <dbReference type="PROSITE" id="PS51746"/>
    </source>
</evidence>
<comment type="similarity">
    <text evidence="3 12">Belongs to the PP2C family.</text>
</comment>
<evidence type="ECO:0000256" key="6">
    <source>
        <dbReference type="ARBA" id="ARBA00022801"/>
    </source>
</evidence>
<evidence type="ECO:0000256" key="10">
    <source>
        <dbReference type="ARBA" id="ARBA00047761"/>
    </source>
</evidence>
<gene>
    <name evidence="16" type="ORF">ALMOND_2B000715</name>
    <name evidence="15" type="ORF">L3X38_030755</name>
    <name evidence="14" type="ORF">Prudu_015826</name>
</gene>
<accession>A0A4Y1RJX4</accession>
<reference evidence="15 18" key="4">
    <citation type="journal article" date="2022" name="G3 (Bethesda)">
        <title>Whole-genome sequence and methylome profiling of the almond [Prunus dulcis (Mill.) D.A. Webb] cultivar 'Nonpareil'.</title>
        <authorList>
            <person name="D'Amico-Willman K.M."/>
            <person name="Ouma W.Z."/>
            <person name="Meulia T."/>
            <person name="Sideli G.M."/>
            <person name="Gradziel T.M."/>
            <person name="Fresnedo-Ramirez J."/>
        </authorList>
    </citation>
    <scope>NUCLEOTIDE SEQUENCE [LARGE SCALE GENOMIC DNA]</scope>
    <source>
        <strain evidence="15">Clone GOH B32 T37-40</strain>
    </source>
</reference>
<dbReference type="CDD" id="cd00143">
    <property type="entry name" value="PP2Cc"/>
    <property type="match status" value="1"/>
</dbReference>
<dbReference type="GO" id="GO:0046872">
    <property type="term" value="F:metal ion binding"/>
    <property type="evidence" value="ECO:0007669"/>
    <property type="project" value="UniProtKB-KW"/>
</dbReference>
<comment type="cofactor">
    <cofactor evidence="2">
        <name>Mg(2+)</name>
        <dbReference type="ChEBI" id="CHEBI:18420"/>
    </cofactor>
</comment>
<reference evidence="16" key="2">
    <citation type="submission" date="2019-07" db="EMBL/GenBank/DDBJ databases">
        <authorList>
            <person name="Alioto T."/>
            <person name="Alioto T."/>
            <person name="Gomez Garrido J."/>
        </authorList>
    </citation>
    <scope>NUCLEOTIDE SEQUENCE</scope>
</reference>
<evidence type="ECO:0000256" key="3">
    <source>
        <dbReference type="ARBA" id="ARBA00006702"/>
    </source>
</evidence>
<evidence type="ECO:0000256" key="4">
    <source>
        <dbReference type="ARBA" id="ARBA00013081"/>
    </source>
</evidence>
<dbReference type="InterPro" id="IPR001932">
    <property type="entry name" value="PPM-type_phosphatase-like_dom"/>
</dbReference>
<evidence type="ECO:0000256" key="11">
    <source>
        <dbReference type="ARBA" id="ARBA00048336"/>
    </source>
</evidence>
<keyword evidence="5" id="KW-0479">Metal-binding</keyword>
<name>A0A4Y1RJX4_PRUDU</name>
<dbReference type="Gramene" id="VVA16555">
    <property type="protein sequence ID" value="VVA16555"/>
    <property type="gene ID" value="Prudul26B000715"/>
</dbReference>
<dbReference type="InterPro" id="IPR000222">
    <property type="entry name" value="PP2C_BS"/>
</dbReference>
<dbReference type="GO" id="GO:0004722">
    <property type="term" value="F:protein serine/threonine phosphatase activity"/>
    <property type="evidence" value="ECO:0007669"/>
    <property type="project" value="UniProtKB-EC"/>
</dbReference>
<dbReference type="EMBL" id="AP019302">
    <property type="protein sequence ID" value="BBH04632.1"/>
    <property type="molecule type" value="Genomic_DNA"/>
</dbReference>
<reference evidence="14" key="1">
    <citation type="journal article" date="2019" name="Science">
        <title>Mutation of a bHLH transcription factor allowed almond domestication.</title>
        <authorList>
            <person name="Sanchez-Perez R."/>
            <person name="Pavan S."/>
            <person name="Mazzeo R."/>
            <person name="Moldovan C."/>
            <person name="Aiese Cigliano R."/>
            <person name="Del Cueto J."/>
            <person name="Ricciardi F."/>
            <person name="Lotti C."/>
            <person name="Ricciardi L."/>
            <person name="Dicenta F."/>
            <person name="Lopez-Marques R.L."/>
            <person name="Lindberg Moller B."/>
        </authorList>
    </citation>
    <scope>NUCLEOTIDE SEQUENCE</scope>
</reference>
<evidence type="ECO:0000313" key="16">
    <source>
        <dbReference type="EMBL" id="VVA16555.1"/>
    </source>
</evidence>
<comment type="catalytic activity">
    <reaction evidence="11">
        <text>O-phospho-L-threonyl-[protein] + H2O = L-threonyl-[protein] + phosphate</text>
        <dbReference type="Rhea" id="RHEA:47004"/>
        <dbReference type="Rhea" id="RHEA-COMP:11060"/>
        <dbReference type="Rhea" id="RHEA-COMP:11605"/>
        <dbReference type="ChEBI" id="CHEBI:15377"/>
        <dbReference type="ChEBI" id="CHEBI:30013"/>
        <dbReference type="ChEBI" id="CHEBI:43474"/>
        <dbReference type="ChEBI" id="CHEBI:61977"/>
        <dbReference type="EC" id="3.1.3.16"/>
    </reaction>
</comment>
<evidence type="ECO:0000313" key="17">
    <source>
        <dbReference type="Proteomes" id="UP000327085"/>
    </source>
</evidence>
<evidence type="ECO:0000256" key="1">
    <source>
        <dbReference type="ARBA" id="ARBA00001936"/>
    </source>
</evidence>
<dbReference type="AlphaFoldDB" id="A0A4Y1RJX4"/>
<keyword evidence="6 12" id="KW-0378">Hydrolase</keyword>
<evidence type="ECO:0000256" key="8">
    <source>
        <dbReference type="ARBA" id="ARBA00022912"/>
    </source>
</evidence>
<keyword evidence="9" id="KW-0464">Manganese</keyword>
<dbReference type="FunFam" id="3.60.40.10:FF:000044">
    <property type="entry name" value="probable protein phosphatase 2C 25"/>
    <property type="match status" value="1"/>
</dbReference>
<proteinExistence type="inferred from homology"/>
<protein>
    <recommendedName>
        <fullName evidence="4">protein-serine/threonine phosphatase</fullName>
        <ecNumber evidence="4">3.1.3.16</ecNumber>
    </recommendedName>
</protein>
<comment type="catalytic activity">
    <reaction evidence="10">
        <text>O-phospho-L-seryl-[protein] + H2O = L-seryl-[protein] + phosphate</text>
        <dbReference type="Rhea" id="RHEA:20629"/>
        <dbReference type="Rhea" id="RHEA-COMP:9863"/>
        <dbReference type="Rhea" id="RHEA-COMP:11604"/>
        <dbReference type="ChEBI" id="CHEBI:15377"/>
        <dbReference type="ChEBI" id="CHEBI:29999"/>
        <dbReference type="ChEBI" id="CHEBI:43474"/>
        <dbReference type="ChEBI" id="CHEBI:83421"/>
        <dbReference type="EC" id="3.1.3.16"/>
    </reaction>
</comment>
<dbReference type="InterPro" id="IPR015655">
    <property type="entry name" value="PP2C"/>
</dbReference>
<keyword evidence="8 12" id="KW-0904">Protein phosphatase</keyword>
<dbReference type="Gene3D" id="3.60.40.10">
    <property type="entry name" value="PPM-type phosphatase domain"/>
    <property type="match status" value="1"/>
</dbReference>
<sequence>MSCSVAVSNSPVFSPPSSLFCNKSSMITPSPETLTLATSSSSSDAMVSCSSPSSPFRLRIPKPLSGFSGSGPGSPVTQLKRKRPAKLYIPVVSSSFGDAPAMESPGARREVVEADREGHYYVSCKRGRREALEDRYSATLNLQGDPKQAIFGIFDGHGGAKAAEFAAENLAKNILNEAVRRDDDEIEEAVKHGYLNTDSDFLKEDFRGGSCCVTAVIRNGNLVVSNAGDCRAVLSTGGAAEALTCDHRPSREDEKVRIENLGGFVDSSHGVWRINGSLAVSRGIGDRHLKQFVTPEPETTVVRIKPEHEFLIMASDGLWDKVSNQEAVDVVRPSWLGIDGQPLLACKKLVELSASRGSCDDISVMVVPLGLYV</sequence>
<dbReference type="EC" id="3.1.3.16" evidence="4"/>
<evidence type="ECO:0000256" key="2">
    <source>
        <dbReference type="ARBA" id="ARBA00001946"/>
    </source>
</evidence>
<evidence type="ECO:0000313" key="14">
    <source>
        <dbReference type="EMBL" id="BBH04632.1"/>
    </source>
</evidence>
<dbReference type="OMA" id="HEFLIMA"/>
<evidence type="ECO:0000256" key="9">
    <source>
        <dbReference type="ARBA" id="ARBA00023211"/>
    </source>
</evidence>
<keyword evidence="7" id="KW-0460">Magnesium</keyword>
<organism evidence="14">
    <name type="scientific">Prunus dulcis</name>
    <name type="common">Almond</name>
    <name type="synonym">Amygdalus dulcis</name>
    <dbReference type="NCBI Taxonomy" id="3755"/>
    <lineage>
        <taxon>Eukaryota</taxon>
        <taxon>Viridiplantae</taxon>
        <taxon>Streptophyta</taxon>
        <taxon>Embryophyta</taxon>
        <taxon>Tracheophyta</taxon>
        <taxon>Spermatophyta</taxon>
        <taxon>Magnoliopsida</taxon>
        <taxon>eudicotyledons</taxon>
        <taxon>Gunneridae</taxon>
        <taxon>Pentapetalae</taxon>
        <taxon>rosids</taxon>
        <taxon>fabids</taxon>
        <taxon>Rosales</taxon>
        <taxon>Rosaceae</taxon>
        <taxon>Amygdaloideae</taxon>
        <taxon>Amygdaleae</taxon>
        <taxon>Prunus</taxon>
    </lineage>
</organism>
<feature type="domain" description="PPM-type phosphatase" evidence="13">
    <location>
        <begin position="119"/>
        <end position="369"/>
    </location>
</feature>
<dbReference type="EMBL" id="JAJFAZ020000006">
    <property type="protein sequence ID" value="KAI5321684.1"/>
    <property type="molecule type" value="Genomic_DNA"/>
</dbReference>
<keyword evidence="18" id="KW-1185">Reference proteome</keyword>
<evidence type="ECO:0000256" key="5">
    <source>
        <dbReference type="ARBA" id="ARBA00022723"/>
    </source>
</evidence>
<comment type="cofactor">
    <cofactor evidence="1">
        <name>Mn(2+)</name>
        <dbReference type="ChEBI" id="CHEBI:29035"/>
    </cofactor>
</comment>
<dbReference type="Pfam" id="PF00481">
    <property type="entry name" value="PP2C"/>
    <property type="match status" value="1"/>
</dbReference>
<dbReference type="InterPro" id="IPR036457">
    <property type="entry name" value="PPM-type-like_dom_sf"/>
</dbReference>
<evidence type="ECO:0000313" key="15">
    <source>
        <dbReference type="EMBL" id="KAI5321684.1"/>
    </source>
</evidence>
<dbReference type="EMBL" id="CABIKO010000019">
    <property type="protein sequence ID" value="VVA16555.1"/>
    <property type="molecule type" value="Genomic_DNA"/>
</dbReference>
<dbReference type="SMART" id="SM00332">
    <property type="entry name" value="PP2Cc"/>
    <property type="match status" value="1"/>
</dbReference>
<dbReference type="PROSITE" id="PS01032">
    <property type="entry name" value="PPM_1"/>
    <property type="match status" value="1"/>
</dbReference>